<evidence type="ECO:0000313" key="3">
    <source>
        <dbReference type="Proteomes" id="UP001642483"/>
    </source>
</evidence>
<evidence type="ECO:0000313" key="2">
    <source>
        <dbReference type="EMBL" id="CAK8690430.1"/>
    </source>
</evidence>
<organism evidence="2 3">
    <name type="scientific">Clavelina lepadiformis</name>
    <name type="common">Light-bulb sea squirt</name>
    <name type="synonym">Ascidia lepadiformis</name>
    <dbReference type="NCBI Taxonomy" id="159417"/>
    <lineage>
        <taxon>Eukaryota</taxon>
        <taxon>Metazoa</taxon>
        <taxon>Chordata</taxon>
        <taxon>Tunicata</taxon>
        <taxon>Ascidiacea</taxon>
        <taxon>Aplousobranchia</taxon>
        <taxon>Clavelinidae</taxon>
        <taxon>Clavelina</taxon>
    </lineage>
</organism>
<proteinExistence type="predicted"/>
<feature type="transmembrane region" description="Helical" evidence="1">
    <location>
        <begin position="65"/>
        <end position="82"/>
    </location>
</feature>
<keyword evidence="1" id="KW-0812">Transmembrane</keyword>
<keyword evidence="1" id="KW-1133">Transmembrane helix</keyword>
<keyword evidence="3" id="KW-1185">Reference proteome</keyword>
<protein>
    <submittedName>
        <fullName evidence="2">Uncharacterized protein</fullName>
    </submittedName>
</protein>
<keyword evidence="1" id="KW-0472">Membrane</keyword>
<accession>A0ABP0GFQ4</accession>
<reference evidence="2 3" key="1">
    <citation type="submission" date="2024-02" db="EMBL/GenBank/DDBJ databases">
        <authorList>
            <person name="Daric V."/>
            <person name="Darras S."/>
        </authorList>
    </citation>
    <scope>NUCLEOTIDE SEQUENCE [LARGE SCALE GENOMIC DNA]</scope>
</reference>
<comment type="caution">
    <text evidence="2">The sequence shown here is derived from an EMBL/GenBank/DDBJ whole genome shotgun (WGS) entry which is preliminary data.</text>
</comment>
<name>A0ABP0GFQ4_CLALP</name>
<evidence type="ECO:0000256" key="1">
    <source>
        <dbReference type="SAM" id="Phobius"/>
    </source>
</evidence>
<gene>
    <name evidence="2" type="ORF">CVLEPA_LOCUS23052</name>
</gene>
<dbReference type="EMBL" id="CAWYQH010000119">
    <property type="protein sequence ID" value="CAK8690430.1"/>
    <property type="molecule type" value="Genomic_DNA"/>
</dbReference>
<dbReference type="Proteomes" id="UP001642483">
    <property type="component" value="Unassembled WGS sequence"/>
</dbReference>
<sequence>MVTLVFVWSDYKRCSGAMATKFCIGHTKLTRMVAHRVPIVFVMIGLHPTMRSLMQLMSRSVVCKLRAFLTIFNGPLAIYYYFHSFIVNSSIELLLRRSSLFYLYLNFNWNFYNFIVTKICKVKTSKAIPKIFKL</sequence>
<feature type="transmembrane region" description="Helical" evidence="1">
    <location>
        <begin position="35"/>
        <end position="53"/>
    </location>
</feature>
<feature type="transmembrane region" description="Helical" evidence="1">
    <location>
        <begin position="102"/>
        <end position="120"/>
    </location>
</feature>